<organism evidence="2 3">
    <name type="scientific">Salinicola acroporae</name>
    <dbReference type="NCBI Taxonomy" id="1541440"/>
    <lineage>
        <taxon>Bacteria</taxon>
        <taxon>Pseudomonadati</taxon>
        <taxon>Pseudomonadota</taxon>
        <taxon>Gammaproteobacteria</taxon>
        <taxon>Oceanospirillales</taxon>
        <taxon>Halomonadaceae</taxon>
        <taxon>Salinicola</taxon>
    </lineage>
</organism>
<dbReference type="RefSeq" id="WP_110716639.1">
    <property type="nucleotide sequence ID" value="NZ_PGFS01000001.1"/>
</dbReference>
<protein>
    <recommendedName>
        <fullName evidence="4">DoxX family protein</fullName>
    </recommendedName>
</protein>
<evidence type="ECO:0000256" key="1">
    <source>
        <dbReference type="SAM" id="Phobius"/>
    </source>
</evidence>
<dbReference type="EMBL" id="PGFS01000001">
    <property type="protein sequence ID" value="MDH4573416.1"/>
    <property type="molecule type" value="Genomic_DNA"/>
</dbReference>
<gene>
    <name evidence="2" type="ORF">CUR86_13885</name>
</gene>
<sequence>MEVIPIALDHPGWRIAGLSLVFIWFAIGGIGHFVMLDAFASIIPPGLPWPEAAVLISGFFELLGAVGILLPRFRALAGWGLVALTICVTPANVYMWLHPELFPQVPEWLLFWRLPFQVFLLFCIVASTQKRLPGFTTESHGQ</sequence>
<keyword evidence="1" id="KW-0812">Transmembrane</keyword>
<comment type="caution">
    <text evidence="2">The sequence shown here is derived from an EMBL/GenBank/DDBJ whole genome shotgun (WGS) entry which is preliminary data.</text>
</comment>
<feature type="transmembrane region" description="Helical" evidence="1">
    <location>
        <begin position="47"/>
        <end position="69"/>
    </location>
</feature>
<keyword evidence="1" id="KW-0472">Membrane</keyword>
<keyword evidence="1" id="KW-1133">Transmembrane helix</keyword>
<feature type="transmembrane region" description="Helical" evidence="1">
    <location>
        <begin position="12"/>
        <end position="35"/>
    </location>
</feature>
<reference evidence="2" key="1">
    <citation type="journal article" date="2015" name="Antonie Van Leeuwenhoek">
        <title>Comparative 16S rRNA signatures and multilocus sequence analysis for the genus Salinicola and description of Salinicola acroporae sp. nov., isolated from coral Acropora digitifera.</title>
        <authorList>
            <person name="Lepcha R.T."/>
            <person name="Poddar A."/>
            <person name="Schumann P."/>
            <person name="Das S.K."/>
        </authorList>
    </citation>
    <scope>NUCLEOTIDE SEQUENCE</scope>
    <source>
        <strain evidence="2">S4-41</strain>
    </source>
</reference>
<feature type="transmembrane region" description="Helical" evidence="1">
    <location>
        <begin position="76"/>
        <end position="97"/>
    </location>
</feature>
<evidence type="ECO:0000313" key="2">
    <source>
        <dbReference type="EMBL" id="MDH4573416.1"/>
    </source>
</evidence>
<evidence type="ECO:0000313" key="3">
    <source>
        <dbReference type="Proteomes" id="UP001162135"/>
    </source>
</evidence>
<name>A0ABT6I6X0_9GAMM</name>
<dbReference type="PANTHER" id="PTHR36974">
    <property type="entry name" value="MEMBRANE PROTEIN-RELATED"/>
    <property type="match status" value="1"/>
</dbReference>
<proteinExistence type="predicted"/>
<accession>A0ABT6I6X0</accession>
<keyword evidence="3" id="KW-1185">Reference proteome</keyword>
<feature type="transmembrane region" description="Helical" evidence="1">
    <location>
        <begin position="109"/>
        <end position="127"/>
    </location>
</feature>
<dbReference type="Proteomes" id="UP001162135">
    <property type="component" value="Unassembled WGS sequence"/>
</dbReference>
<evidence type="ECO:0008006" key="4">
    <source>
        <dbReference type="Google" id="ProtNLM"/>
    </source>
</evidence>
<reference evidence="2" key="2">
    <citation type="submission" date="2017-11" db="EMBL/GenBank/DDBJ databases">
        <authorList>
            <person name="Das S.K."/>
        </authorList>
    </citation>
    <scope>NUCLEOTIDE SEQUENCE</scope>
    <source>
        <strain evidence="2">S4-41</strain>
    </source>
</reference>
<dbReference type="PANTHER" id="PTHR36974:SF1">
    <property type="entry name" value="DOXX FAMILY MEMBRANE PROTEIN"/>
    <property type="match status" value="1"/>
</dbReference>